<feature type="region of interest" description="Disordered" evidence="1">
    <location>
        <begin position="1"/>
        <end position="45"/>
    </location>
</feature>
<gene>
    <name evidence="2" type="ORF">ANHYDRO_01629</name>
</gene>
<accession>B6WAU6</accession>
<sequence>MKSKKNRLNNKNRSGSRHKNTKVRKKDIKIRSKDSNIRKRSKKRRKNQRLIYMRRRIILLLLLIFIIIFLVSAISKRLNRYKSDSYPKFRDQVMDSLTKDIFVTNTENRSLTSAEKISDFNKLNDYIIRNYAIDNNNEENYKNLIDQTDIYKKKS</sequence>
<organism evidence="2 3">
    <name type="scientific">Anaerococcus hydrogenalis DSM 7454</name>
    <dbReference type="NCBI Taxonomy" id="561177"/>
    <lineage>
        <taxon>Bacteria</taxon>
        <taxon>Bacillati</taxon>
        <taxon>Bacillota</taxon>
        <taxon>Tissierellia</taxon>
        <taxon>Tissierellales</taxon>
        <taxon>Peptoniphilaceae</taxon>
        <taxon>Anaerococcus</taxon>
    </lineage>
</organism>
<dbReference type="eggNOG" id="ENOG5033RRM">
    <property type="taxonomic scope" value="Bacteria"/>
</dbReference>
<evidence type="ECO:0000256" key="1">
    <source>
        <dbReference type="SAM" id="MobiDB-lite"/>
    </source>
</evidence>
<dbReference type="RefSeq" id="WP_004815073.1">
    <property type="nucleotide sequence ID" value="NZ_ABXA01000043.1"/>
</dbReference>
<evidence type="ECO:0000313" key="3">
    <source>
        <dbReference type="Proteomes" id="UP000005451"/>
    </source>
</evidence>
<dbReference type="AlphaFoldDB" id="B6WAU6"/>
<proteinExistence type="predicted"/>
<dbReference type="STRING" id="561177.ANHYDRO_01629"/>
<name>B6WAU6_9FIRM</name>
<protein>
    <submittedName>
        <fullName evidence="2">Uncharacterized protein</fullName>
    </submittedName>
</protein>
<reference evidence="2 3" key="1">
    <citation type="submission" date="2008-09" db="EMBL/GenBank/DDBJ databases">
        <authorList>
            <person name="Fulton L."/>
            <person name="Clifton S."/>
            <person name="Fulton B."/>
            <person name="Xu J."/>
            <person name="Minx P."/>
            <person name="Pepin K.H."/>
            <person name="Johnson M."/>
            <person name="Thiruvilangam P."/>
            <person name="Bhonagiri V."/>
            <person name="Nash W.E."/>
            <person name="Mardis E.R."/>
            <person name="Wilson R.K."/>
        </authorList>
    </citation>
    <scope>NUCLEOTIDE SEQUENCE [LARGE SCALE GENOMIC DNA]</scope>
    <source>
        <strain evidence="2 3">DSM 7454</strain>
    </source>
</reference>
<feature type="compositionally biased region" description="Basic residues" evidence="1">
    <location>
        <begin position="1"/>
        <end position="28"/>
    </location>
</feature>
<evidence type="ECO:0000313" key="2">
    <source>
        <dbReference type="EMBL" id="EEB35446.1"/>
    </source>
</evidence>
<dbReference type="EMBL" id="ABXA01000043">
    <property type="protein sequence ID" value="EEB35446.1"/>
    <property type="molecule type" value="Genomic_DNA"/>
</dbReference>
<reference evidence="2 3" key="2">
    <citation type="submission" date="2008-10" db="EMBL/GenBank/DDBJ databases">
        <title>Draft genome sequence of Anaerococcus hydrogenalis (DSM 7454).</title>
        <authorList>
            <person name="Sudarsanam P."/>
            <person name="Ley R."/>
            <person name="Guruge J."/>
            <person name="Turnbaugh P.J."/>
            <person name="Mahowald M."/>
            <person name="Liep D."/>
            <person name="Gordon J."/>
        </authorList>
    </citation>
    <scope>NUCLEOTIDE SEQUENCE [LARGE SCALE GENOMIC DNA]</scope>
    <source>
        <strain evidence="2 3">DSM 7454</strain>
    </source>
</reference>
<comment type="caution">
    <text evidence="2">The sequence shown here is derived from an EMBL/GenBank/DDBJ whole genome shotgun (WGS) entry which is preliminary data.</text>
</comment>
<dbReference type="Proteomes" id="UP000005451">
    <property type="component" value="Unassembled WGS sequence"/>
</dbReference>